<dbReference type="EMBL" id="CP031390">
    <property type="protein sequence ID" value="QPH19885.1"/>
    <property type="molecule type" value="Genomic_DNA"/>
</dbReference>
<protein>
    <submittedName>
        <fullName evidence="2">Uncharacterized protein</fullName>
    </submittedName>
</protein>
<accession>A0A7U3Q3Z3</accession>
<organism evidence="2 3">
    <name type="scientific">Epichloe festucae (strain Fl1)</name>
    <dbReference type="NCBI Taxonomy" id="877507"/>
    <lineage>
        <taxon>Eukaryota</taxon>
        <taxon>Fungi</taxon>
        <taxon>Dikarya</taxon>
        <taxon>Ascomycota</taxon>
        <taxon>Pezizomycotina</taxon>
        <taxon>Sordariomycetes</taxon>
        <taxon>Hypocreomycetidae</taxon>
        <taxon>Hypocreales</taxon>
        <taxon>Clavicipitaceae</taxon>
        <taxon>Epichloe</taxon>
    </lineage>
</organism>
<dbReference type="OrthoDB" id="10255128at2759"/>
<keyword evidence="3" id="KW-1185">Reference proteome</keyword>
<dbReference type="Proteomes" id="UP000594364">
    <property type="component" value="Chromosome 6"/>
</dbReference>
<dbReference type="AlphaFoldDB" id="A0A7U3Q3Z3"/>
<evidence type="ECO:0000313" key="3">
    <source>
        <dbReference type="Proteomes" id="UP000594364"/>
    </source>
</evidence>
<feature type="compositionally biased region" description="Basic residues" evidence="1">
    <location>
        <begin position="52"/>
        <end position="65"/>
    </location>
</feature>
<gene>
    <name evidence="2" type="ORF">C2857_005181</name>
</gene>
<reference evidence="2 3" key="1">
    <citation type="journal article" date="2018" name="PLoS Genet.">
        <title>Repeat elements organise 3D genome structure and mediate transcription in the filamentous fungus Epichloe festucae.</title>
        <authorList>
            <person name="Winter D.J."/>
            <person name="Ganley A.R.D."/>
            <person name="Young C.A."/>
            <person name="Liachko I."/>
            <person name="Schardl C.L."/>
            <person name="Dupont P.Y."/>
            <person name="Berry D."/>
            <person name="Ram A."/>
            <person name="Scott B."/>
            <person name="Cox M.P."/>
        </authorList>
    </citation>
    <scope>NUCLEOTIDE SEQUENCE [LARGE SCALE GENOMIC DNA]</scope>
    <source>
        <strain evidence="2 3">Fl1</strain>
    </source>
</reference>
<evidence type="ECO:0000313" key="2">
    <source>
        <dbReference type="EMBL" id="QPH19885.1"/>
    </source>
</evidence>
<proteinExistence type="predicted"/>
<evidence type="ECO:0000256" key="1">
    <source>
        <dbReference type="SAM" id="MobiDB-lite"/>
    </source>
</evidence>
<feature type="region of interest" description="Disordered" evidence="1">
    <location>
        <begin position="34"/>
        <end position="74"/>
    </location>
</feature>
<sequence length="181" mass="20685">MYPWSDGGQVHLNNTWNHNHNDPLQQLQQDYRLHIEPPHFPPPPPAQDSQIRRRPSSRRVLHRQHHADTHHEHERWSWGVLFKSMLSAGAAAPINRLAPTKQEVEASCRKPSCHQECDKAAAIPRSFRGTPRKGRVSTLIPALANLQPEKRGNPRVGLIDPTRQRPENRVIFAIPPKVISL</sequence>
<name>A0A7U3Q3Z3_EPIFF</name>